<dbReference type="SUPFAM" id="SSF51735">
    <property type="entry name" value="NAD(P)-binding Rossmann-fold domains"/>
    <property type="match status" value="1"/>
</dbReference>
<evidence type="ECO:0000256" key="1">
    <source>
        <dbReference type="ARBA" id="ARBA00006484"/>
    </source>
</evidence>
<dbReference type="PANTHER" id="PTHR43477:SF1">
    <property type="entry name" value="DIHYDROANTICAPSIN 7-DEHYDROGENASE"/>
    <property type="match status" value="1"/>
</dbReference>
<evidence type="ECO:0000313" key="5">
    <source>
        <dbReference type="Proteomes" id="UP000540266"/>
    </source>
</evidence>
<dbReference type="GeneID" id="45961435"/>
<dbReference type="PRINTS" id="PR00081">
    <property type="entry name" value="GDHRDH"/>
</dbReference>
<dbReference type="Proteomes" id="UP000540266">
    <property type="component" value="Plasmid pBS3d"/>
</dbReference>
<keyword evidence="4" id="KW-0614">Plasmid</keyword>
<evidence type="ECO:0000313" key="4">
    <source>
        <dbReference type="EMBL" id="QPK12474.1"/>
    </source>
</evidence>
<organism evidence="4 5">
    <name type="scientific">Rhizobium phaseoli</name>
    <dbReference type="NCBI Taxonomy" id="396"/>
    <lineage>
        <taxon>Bacteria</taxon>
        <taxon>Pseudomonadati</taxon>
        <taxon>Pseudomonadota</taxon>
        <taxon>Alphaproteobacteria</taxon>
        <taxon>Hyphomicrobiales</taxon>
        <taxon>Rhizobiaceae</taxon>
        <taxon>Rhizobium/Agrobacterium group</taxon>
        <taxon>Rhizobium</taxon>
    </lineage>
</organism>
<reference evidence="4 5" key="1">
    <citation type="submission" date="2020-11" db="EMBL/GenBank/DDBJ databases">
        <title>Indigenous Rhizobia Nodulating Common beans in Western Kenya.</title>
        <authorList>
            <person name="Wekesa C.S."/>
            <person name="Oelmueller R."/>
            <person name="Furch A.C."/>
        </authorList>
    </citation>
    <scope>NUCLEOTIDE SEQUENCE [LARGE SCALE GENOMIC DNA]</scope>
    <source>
        <strain evidence="5">BS3</strain>
        <plasmid evidence="4 5">pBS3d</plasmid>
    </source>
</reference>
<dbReference type="AlphaFoldDB" id="A0A7T0HBJ7"/>
<evidence type="ECO:0000256" key="2">
    <source>
        <dbReference type="ARBA" id="ARBA00023002"/>
    </source>
</evidence>
<dbReference type="CDD" id="cd05233">
    <property type="entry name" value="SDR_c"/>
    <property type="match status" value="1"/>
</dbReference>
<dbReference type="InterPro" id="IPR051122">
    <property type="entry name" value="SDR_DHRS6-like"/>
</dbReference>
<accession>A0A7T0HBJ7</accession>
<dbReference type="InterPro" id="IPR057326">
    <property type="entry name" value="KR_dom"/>
</dbReference>
<dbReference type="InterPro" id="IPR020904">
    <property type="entry name" value="Sc_DH/Rdtase_CS"/>
</dbReference>
<dbReference type="RefSeq" id="WP_050981280.1">
    <property type="nucleotide sequence ID" value="NZ_CP013531.1"/>
</dbReference>
<dbReference type="PROSITE" id="PS00061">
    <property type="entry name" value="ADH_SHORT"/>
    <property type="match status" value="1"/>
</dbReference>
<name>A0A7T0HBJ7_9HYPH</name>
<feature type="domain" description="Ketoreductase" evidence="3">
    <location>
        <begin position="24"/>
        <end position="192"/>
    </location>
</feature>
<dbReference type="PANTHER" id="PTHR43477">
    <property type="entry name" value="DIHYDROANTICAPSIN 7-DEHYDROGENASE"/>
    <property type="match status" value="1"/>
</dbReference>
<gene>
    <name evidence="4" type="ORF">HER27_031210</name>
</gene>
<sequence>MVVHSKRFASMIDSQNMKTPMPRETALVTGAASGIGAAVARRFWERGANVFMLDRNVDGLRNVLSDADGCGGTVNTFQADVTDGARLGDIFAEIHRLGGIDHVVHCAGVARLGTVTEMDEATFDLVMNVNLKGTFLLAKRAMPCLVSRKGSFTAIASDAGTQGASGYAAYCASKHGVVGLIKSMALDHGPQGVRCNAICPGFVQTPMLDQLFADSPSDRGFYEKSVPLGRFARPEDVAELAGFIASQAGAYLNGAVIALDGGSTAGYFSAA</sequence>
<comment type="similarity">
    <text evidence="1">Belongs to the short-chain dehydrogenases/reductases (SDR) family.</text>
</comment>
<dbReference type="Pfam" id="PF13561">
    <property type="entry name" value="adh_short_C2"/>
    <property type="match status" value="1"/>
</dbReference>
<protein>
    <submittedName>
        <fullName evidence="4">SDR family oxidoreductase</fullName>
    </submittedName>
</protein>
<dbReference type="InterPro" id="IPR036291">
    <property type="entry name" value="NAD(P)-bd_dom_sf"/>
</dbReference>
<dbReference type="Gene3D" id="3.40.50.720">
    <property type="entry name" value="NAD(P)-binding Rossmann-like Domain"/>
    <property type="match status" value="1"/>
</dbReference>
<proteinExistence type="inferred from homology"/>
<evidence type="ECO:0000259" key="3">
    <source>
        <dbReference type="SMART" id="SM00822"/>
    </source>
</evidence>
<dbReference type="GO" id="GO:0016491">
    <property type="term" value="F:oxidoreductase activity"/>
    <property type="evidence" value="ECO:0007669"/>
    <property type="project" value="UniProtKB-KW"/>
</dbReference>
<dbReference type="SMART" id="SM00822">
    <property type="entry name" value="PKS_KR"/>
    <property type="match status" value="1"/>
</dbReference>
<geneLocation type="plasmid" evidence="4 5">
    <name>pBS3d</name>
</geneLocation>
<dbReference type="EMBL" id="CP064935">
    <property type="protein sequence ID" value="QPK12474.1"/>
    <property type="molecule type" value="Genomic_DNA"/>
</dbReference>
<dbReference type="FunFam" id="3.40.50.720:FF:000084">
    <property type="entry name" value="Short-chain dehydrogenase reductase"/>
    <property type="match status" value="1"/>
</dbReference>
<keyword evidence="2" id="KW-0560">Oxidoreductase</keyword>
<dbReference type="InterPro" id="IPR002347">
    <property type="entry name" value="SDR_fam"/>
</dbReference>